<keyword evidence="3 8" id="KW-0813">Transport</keyword>
<accession>A0ABR8PPV6</accession>
<evidence type="ECO:0000256" key="7">
    <source>
        <dbReference type="ARBA" id="ARBA00023136"/>
    </source>
</evidence>
<dbReference type="InterPro" id="IPR013525">
    <property type="entry name" value="ABC2_TM"/>
</dbReference>
<evidence type="ECO:0000259" key="9">
    <source>
        <dbReference type="PROSITE" id="PS51012"/>
    </source>
</evidence>
<evidence type="ECO:0000256" key="2">
    <source>
        <dbReference type="ARBA" id="ARBA00007783"/>
    </source>
</evidence>
<comment type="subcellular location">
    <subcellularLocation>
        <location evidence="1 8">Cell membrane</location>
        <topology evidence="1 8">Multi-pass membrane protein</topology>
    </subcellularLocation>
</comment>
<keyword evidence="6 8" id="KW-1133">Transmembrane helix</keyword>
<evidence type="ECO:0000256" key="6">
    <source>
        <dbReference type="ARBA" id="ARBA00022989"/>
    </source>
</evidence>
<organism evidence="10 11">
    <name type="scientific">Clostridium cibarium</name>
    <dbReference type="NCBI Taxonomy" id="2762247"/>
    <lineage>
        <taxon>Bacteria</taxon>
        <taxon>Bacillati</taxon>
        <taxon>Bacillota</taxon>
        <taxon>Clostridia</taxon>
        <taxon>Eubacteriales</taxon>
        <taxon>Clostridiaceae</taxon>
        <taxon>Clostridium</taxon>
    </lineage>
</organism>
<keyword evidence="7 8" id="KW-0472">Membrane</keyword>
<evidence type="ECO:0000256" key="3">
    <source>
        <dbReference type="ARBA" id="ARBA00022448"/>
    </source>
</evidence>
<name>A0ABR8PPV6_9CLOT</name>
<comment type="similarity">
    <text evidence="2 8">Belongs to the ABC-2 integral membrane protein family.</text>
</comment>
<dbReference type="Proteomes" id="UP000627781">
    <property type="component" value="Unassembled WGS sequence"/>
</dbReference>
<feature type="transmembrane region" description="Helical" evidence="8">
    <location>
        <begin position="197"/>
        <end position="222"/>
    </location>
</feature>
<feature type="domain" description="ABC transmembrane type-2" evidence="9">
    <location>
        <begin position="53"/>
        <end position="276"/>
    </location>
</feature>
<sequence length="284" mass="32857">MAVAALFFGFITAKSLTALKESVKFLKLSFENRKIVKTLSKNDFKNKFASSYLGIVWGFVNPFITIVMYCFVFQVAFKSGPVGTVPYVLWFICGIIPWFFFSDALPSTTNVFLEYSYLVKKVVFKIEVLPAVKIISALFVHIFFVAFIFIIAAMYGYYPDAYSVQFIYYLGAMIVLVFSVTIFTSAVILFFRDLGQIISIVMNVGFWATPIGWQIAILPGWAQRIFKLNPMYYIVTGYRDTFVDKFYFWQRPYETIYFWAFCFVVLLVGIKIFNKLKPHFSDVL</sequence>
<keyword evidence="4 8" id="KW-1003">Cell membrane</keyword>
<keyword evidence="5 8" id="KW-0812">Transmembrane</keyword>
<dbReference type="EMBL" id="JACSRA010000003">
    <property type="protein sequence ID" value="MBD7910214.1"/>
    <property type="molecule type" value="Genomic_DNA"/>
</dbReference>
<dbReference type="Pfam" id="PF01061">
    <property type="entry name" value="ABC2_membrane"/>
    <property type="match status" value="1"/>
</dbReference>
<dbReference type="PROSITE" id="PS51012">
    <property type="entry name" value="ABC_TM2"/>
    <property type="match status" value="1"/>
</dbReference>
<evidence type="ECO:0000313" key="11">
    <source>
        <dbReference type="Proteomes" id="UP000627781"/>
    </source>
</evidence>
<feature type="transmembrane region" description="Helical" evidence="8">
    <location>
        <begin position="134"/>
        <end position="155"/>
    </location>
</feature>
<feature type="transmembrane region" description="Helical" evidence="8">
    <location>
        <begin position="84"/>
        <end position="101"/>
    </location>
</feature>
<feature type="transmembrane region" description="Helical" evidence="8">
    <location>
        <begin position="256"/>
        <end position="274"/>
    </location>
</feature>
<evidence type="ECO:0000313" key="10">
    <source>
        <dbReference type="EMBL" id="MBD7910214.1"/>
    </source>
</evidence>
<feature type="transmembrane region" description="Helical" evidence="8">
    <location>
        <begin position="52"/>
        <end position="72"/>
    </location>
</feature>
<proteinExistence type="inferred from homology"/>
<dbReference type="InterPro" id="IPR047817">
    <property type="entry name" value="ABC2_TM_bact-type"/>
</dbReference>
<protein>
    <recommendedName>
        <fullName evidence="8">Transport permease protein</fullName>
    </recommendedName>
</protein>
<dbReference type="PANTHER" id="PTHR30413:SF10">
    <property type="entry name" value="CAPSULE POLYSACCHARIDE EXPORT INNER-MEMBRANE PROTEIN CTRC"/>
    <property type="match status" value="1"/>
</dbReference>
<reference evidence="10 11" key="1">
    <citation type="submission" date="2020-08" db="EMBL/GenBank/DDBJ databases">
        <title>A Genomic Blueprint of the Chicken Gut Microbiome.</title>
        <authorList>
            <person name="Gilroy R."/>
            <person name="Ravi A."/>
            <person name="Getino M."/>
            <person name="Pursley I."/>
            <person name="Horton D.L."/>
            <person name="Alikhan N.-F."/>
            <person name="Baker D."/>
            <person name="Gharbi K."/>
            <person name="Hall N."/>
            <person name="Watson M."/>
            <person name="Adriaenssens E.M."/>
            <person name="Foster-Nyarko E."/>
            <person name="Jarju S."/>
            <person name="Secka A."/>
            <person name="Antonio M."/>
            <person name="Oren A."/>
            <person name="Chaudhuri R."/>
            <person name="La Ragione R.M."/>
            <person name="Hildebrand F."/>
            <person name="Pallen M.J."/>
        </authorList>
    </citation>
    <scope>NUCLEOTIDE SEQUENCE [LARGE SCALE GENOMIC DNA]</scope>
    <source>
        <strain evidence="10 11">Sa3CVN1</strain>
    </source>
</reference>
<evidence type="ECO:0000256" key="4">
    <source>
        <dbReference type="ARBA" id="ARBA00022475"/>
    </source>
</evidence>
<keyword evidence="11" id="KW-1185">Reference proteome</keyword>
<evidence type="ECO:0000256" key="1">
    <source>
        <dbReference type="ARBA" id="ARBA00004651"/>
    </source>
</evidence>
<gene>
    <name evidence="10" type="ORF">H9661_02485</name>
</gene>
<feature type="transmembrane region" description="Helical" evidence="8">
    <location>
        <begin position="167"/>
        <end position="191"/>
    </location>
</feature>
<evidence type="ECO:0000256" key="8">
    <source>
        <dbReference type="RuleBase" id="RU361157"/>
    </source>
</evidence>
<comment type="caution">
    <text evidence="10">The sequence shown here is derived from an EMBL/GenBank/DDBJ whole genome shotgun (WGS) entry which is preliminary data.</text>
</comment>
<dbReference type="PANTHER" id="PTHR30413">
    <property type="entry name" value="INNER MEMBRANE TRANSPORT PERMEASE"/>
    <property type="match status" value="1"/>
</dbReference>
<evidence type="ECO:0000256" key="5">
    <source>
        <dbReference type="ARBA" id="ARBA00022692"/>
    </source>
</evidence>